<organism evidence="2">
    <name type="scientific">marine sediment metagenome</name>
    <dbReference type="NCBI Taxonomy" id="412755"/>
    <lineage>
        <taxon>unclassified sequences</taxon>
        <taxon>metagenomes</taxon>
        <taxon>ecological metagenomes</taxon>
    </lineage>
</organism>
<dbReference type="Gene3D" id="3.40.630.10">
    <property type="entry name" value="Zn peptidases"/>
    <property type="match status" value="1"/>
</dbReference>
<feature type="non-terminal residue" evidence="2">
    <location>
        <position position="1"/>
    </location>
</feature>
<dbReference type="AlphaFoldDB" id="X1NUX0"/>
<dbReference type="InterPro" id="IPR052030">
    <property type="entry name" value="Peptidase_M20/M20A_hydrolases"/>
</dbReference>
<dbReference type="FunFam" id="3.30.70.360:FF:000004">
    <property type="entry name" value="Peptidase M20 domain-containing protein 2"/>
    <property type="match status" value="1"/>
</dbReference>
<name>X1NUX0_9ZZZZ</name>
<gene>
    <name evidence="2" type="ORF">S06H3_49256</name>
</gene>
<accession>X1NUX0</accession>
<reference evidence="2" key="1">
    <citation type="journal article" date="2014" name="Front. Microbiol.">
        <title>High frequency of phylogenetically diverse reductive dehalogenase-homologous genes in deep subseafloor sedimentary metagenomes.</title>
        <authorList>
            <person name="Kawai M."/>
            <person name="Futagami T."/>
            <person name="Toyoda A."/>
            <person name="Takaki Y."/>
            <person name="Nishi S."/>
            <person name="Hori S."/>
            <person name="Arai W."/>
            <person name="Tsubouchi T."/>
            <person name="Morono Y."/>
            <person name="Uchiyama I."/>
            <person name="Ito T."/>
            <person name="Fujiyama A."/>
            <person name="Inagaki F."/>
            <person name="Takami H."/>
        </authorList>
    </citation>
    <scope>NUCLEOTIDE SEQUENCE</scope>
    <source>
        <strain evidence="2">Expedition CK06-06</strain>
    </source>
</reference>
<dbReference type="GO" id="GO:0071713">
    <property type="term" value="F:para-aminobenzoyl-glutamate hydrolase activity"/>
    <property type="evidence" value="ECO:0007669"/>
    <property type="project" value="TreeGrafter"/>
</dbReference>
<dbReference type="GO" id="GO:0005737">
    <property type="term" value="C:cytoplasm"/>
    <property type="evidence" value="ECO:0007669"/>
    <property type="project" value="TreeGrafter"/>
</dbReference>
<dbReference type="GO" id="GO:0046657">
    <property type="term" value="P:folic acid catabolic process"/>
    <property type="evidence" value="ECO:0007669"/>
    <property type="project" value="TreeGrafter"/>
</dbReference>
<comment type="caution">
    <text evidence="2">The sequence shown here is derived from an EMBL/GenBank/DDBJ whole genome shotgun (WGS) entry which is preliminary data.</text>
</comment>
<evidence type="ECO:0000313" key="2">
    <source>
        <dbReference type="EMBL" id="GAI33996.1"/>
    </source>
</evidence>
<protein>
    <recommendedName>
        <fullName evidence="1">Peptidase M20 dimerisation domain-containing protein</fullName>
    </recommendedName>
</protein>
<dbReference type="GO" id="GO:0016805">
    <property type="term" value="F:dipeptidase activity"/>
    <property type="evidence" value="ECO:0007669"/>
    <property type="project" value="TreeGrafter"/>
</dbReference>
<dbReference type="InterPro" id="IPR017439">
    <property type="entry name" value="Amidohydrolase"/>
</dbReference>
<dbReference type="NCBIfam" id="TIGR01891">
    <property type="entry name" value="amidohydrolases"/>
    <property type="match status" value="1"/>
</dbReference>
<feature type="domain" description="Peptidase M20 dimerisation" evidence="1">
    <location>
        <begin position="161"/>
        <end position="248"/>
    </location>
</feature>
<dbReference type="InterPro" id="IPR011650">
    <property type="entry name" value="Peptidase_M20_dimer"/>
</dbReference>
<proteinExistence type="predicted"/>
<feature type="non-terminal residue" evidence="2">
    <location>
        <position position="254"/>
    </location>
</feature>
<sequence>VIGEIEACRHQLRELSLKIHSSPELGFQEVKAAAWLTQYLEENGFSIERGICELPTAFRGSYGQGKPAIAILAEYDALPELGHACGHNLIAGCAVGAAVASKPAIDRFGGSILVIGTPAEELYGGKGIMAERGAFDKVDMAMMVHPGVHDTATTQALACVGLEVEFFGKAAHAATRPEAGINALEAMLQSFAAMNSLRQHIEDKARIHGIITDGGEAANIVPAHSAGNFLVRAEDDTYLDELKEKVINCFIGAA</sequence>
<evidence type="ECO:0000259" key="1">
    <source>
        <dbReference type="Pfam" id="PF07687"/>
    </source>
</evidence>
<dbReference type="PANTHER" id="PTHR30575:SF0">
    <property type="entry name" value="XAA-ARG DIPEPTIDASE"/>
    <property type="match status" value="1"/>
</dbReference>
<dbReference type="Pfam" id="PF07687">
    <property type="entry name" value="M20_dimer"/>
    <property type="match status" value="1"/>
</dbReference>
<dbReference type="EMBL" id="BARV01031090">
    <property type="protein sequence ID" value="GAI33996.1"/>
    <property type="molecule type" value="Genomic_DNA"/>
</dbReference>
<dbReference type="PANTHER" id="PTHR30575">
    <property type="entry name" value="PEPTIDASE M20"/>
    <property type="match status" value="1"/>
</dbReference>
<dbReference type="SUPFAM" id="SSF53187">
    <property type="entry name" value="Zn-dependent exopeptidases"/>
    <property type="match status" value="1"/>
</dbReference>